<keyword evidence="3" id="KW-0805">Transcription regulation</keyword>
<evidence type="ECO:0000256" key="2">
    <source>
        <dbReference type="ARBA" id="ARBA00011344"/>
    </source>
</evidence>
<dbReference type="NCBIfam" id="NF006089">
    <property type="entry name" value="PRK08241.1"/>
    <property type="match status" value="1"/>
</dbReference>
<dbReference type="SUPFAM" id="SSF88946">
    <property type="entry name" value="Sigma2 domain of RNA polymerase sigma factors"/>
    <property type="match status" value="1"/>
</dbReference>
<feature type="domain" description="RNA polymerase sigma factor 70 region 4 type 2" evidence="7">
    <location>
        <begin position="129"/>
        <end position="180"/>
    </location>
</feature>
<evidence type="ECO:0000313" key="9">
    <source>
        <dbReference type="EMBL" id="GIJ69751.1"/>
    </source>
</evidence>
<dbReference type="SUPFAM" id="SSF54427">
    <property type="entry name" value="NTF2-like"/>
    <property type="match status" value="1"/>
</dbReference>
<dbReference type="Pfam" id="PF08281">
    <property type="entry name" value="Sigma70_r4_2"/>
    <property type="match status" value="1"/>
</dbReference>
<sequence length="312" mass="34426">MTILEGMATETDEFARRTDPYRRELLAFAYRMLGSLHDAEDAVQETYLRAWQGYGGFAGRSSERTWLYRIATNVCLRAAERQGRRPLPAGLDTVVGDRVRWLEPVPDALVVPADSDPETAVAVRTSIRLAFVAALQHLPARQRAVLILRDVLAWSAAEVADLLGTTVASVTSALQRARARARPPIDDILEPSEPAVRARVDRYATAFENADLDTLIALMRQDVVWEMPPLPEWYTGRDAVRRFVGGTVFPGPQTWRATHTAANGQPALALYRRTPGGAWEPHGIQVLAPTPDGFASVVTFLGPTHFEAFGLD</sequence>
<dbReference type="InterPro" id="IPR039425">
    <property type="entry name" value="RNA_pol_sigma-70-like"/>
</dbReference>
<keyword evidence="10" id="KW-1185">Reference proteome</keyword>
<organism evidence="9 10">
    <name type="scientific">Virgisporangium ochraceum</name>
    <dbReference type="NCBI Taxonomy" id="65505"/>
    <lineage>
        <taxon>Bacteria</taxon>
        <taxon>Bacillati</taxon>
        <taxon>Actinomycetota</taxon>
        <taxon>Actinomycetes</taxon>
        <taxon>Micromonosporales</taxon>
        <taxon>Micromonosporaceae</taxon>
        <taxon>Virgisporangium</taxon>
    </lineage>
</organism>
<evidence type="ECO:0000256" key="1">
    <source>
        <dbReference type="ARBA" id="ARBA00010641"/>
    </source>
</evidence>
<feature type="domain" description="RNA polymerase sigma-70 region 2" evidence="6">
    <location>
        <begin position="21"/>
        <end position="85"/>
    </location>
</feature>
<feature type="domain" description="SnoaL-like" evidence="8">
    <location>
        <begin position="200"/>
        <end position="275"/>
    </location>
</feature>
<evidence type="ECO:0000256" key="4">
    <source>
        <dbReference type="ARBA" id="ARBA00023082"/>
    </source>
</evidence>
<comment type="caution">
    <text evidence="9">The sequence shown here is derived from an EMBL/GenBank/DDBJ whole genome shotgun (WGS) entry which is preliminary data.</text>
</comment>
<dbReference type="InterPro" id="IPR013324">
    <property type="entry name" value="RNA_pol_sigma_r3/r4-like"/>
</dbReference>
<proteinExistence type="inferred from homology"/>
<comment type="similarity">
    <text evidence="1">Belongs to the sigma-70 factor family. ECF subfamily.</text>
</comment>
<evidence type="ECO:0000259" key="6">
    <source>
        <dbReference type="Pfam" id="PF04542"/>
    </source>
</evidence>
<dbReference type="Pfam" id="PF04542">
    <property type="entry name" value="Sigma70_r2"/>
    <property type="match status" value="1"/>
</dbReference>
<dbReference type="InterPro" id="IPR014305">
    <property type="entry name" value="RNA_pol_sigma-G_actinobac"/>
</dbReference>
<evidence type="ECO:0000259" key="8">
    <source>
        <dbReference type="Pfam" id="PF12680"/>
    </source>
</evidence>
<dbReference type="InterPro" id="IPR007627">
    <property type="entry name" value="RNA_pol_sigma70_r2"/>
</dbReference>
<dbReference type="NCBIfam" id="TIGR02937">
    <property type="entry name" value="sigma70-ECF"/>
    <property type="match status" value="1"/>
</dbReference>
<dbReference type="PANTHER" id="PTHR43133">
    <property type="entry name" value="RNA POLYMERASE ECF-TYPE SIGMA FACTO"/>
    <property type="match status" value="1"/>
</dbReference>
<dbReference type="GO" id="GO:0016987">
    <property type="term" value="F:sigma factor activity"/>
    <property type="evidence" value="ECO:0007669"/>
    <property type="project" value="UniProtKB-KW"/>
</dbReference>
<name>A0A8J3ZU96_9ACTN</name>
<accession>A0A8J3ZU96</accession>
<keyword evidence="5" id="KW-0804">Transcription</keyword>
<dbReference type="NCBIfam" id="TIGR02960">
    <property type="entry name" value="SigX5"/>
    <property type="match status" value="1"/>
</dbReference>
<dbReference type="InterPro" id="IPR014284">
    <property type="entry name" value="RNA_pol_sigma-70_dom"/>
</dbReference>
<gene>
    <name evidence="9" type="primary">rpoE_15</name>
    <name evidence="9" type="ORF">Voc01_046680</name>
</gene>
<dbReference type="InterPro" id="IPR037401">
    <property type="entry name" value="SnoaL-like"/>
</dbReference>
<dbReference type="Gene3D" id="1.10.1740.10">
    <property type="match status" value="1"/>
</dbReference>
<dbReference type="InterPro" id="IPR013325">
    <property type="entry name" value="RNA_pol_sigma_r2"/>
</dbReference>
<reference evidence="9" key="1">
    <citation type="submission" date="2021-01" db="EMBL/GenBank/DDBJ databases">
        <title>Whole genome shotgun sequence of Virgisporangium ochraceum NBRC 16418.</title>
        <authorList>
            <person name="Komaki H."/>
            <person name="Tamura T."/>
        </authorList>
    </citation>
    <scope>NUCLEOTIDE SEQUENCE</scope>
    <source>
        <strain evidence="9">NBRC 16418</strain>
    </source>
</reference>
<dbReference type="Pfam" id="PF12680">
    <property type="entry name" value="SnoaL_2"/>
    <property type="match status" value="1"/>
</dbReference>
<protein>
    <submittedName>
        <fullName evidence="9">RNA polymerase sigma factor</fullName>
    </submittedName>
</protein>
<dbReference type="Gene3D" id="3.10.450.50">
    <property type="match status" value="1"/>
</dbReference>
<evidence type="ECO:0000256" key="5">
    <source>
        <dbReference type="ARBA" id="ARBA00023163"/>
    </source>
</evidence>
<dbReference type="SUPFAM" id="SSF88659">
    <property type="entry name" value="Sigma3 and sigma4 domains of RNA polymerase sigma factors"/>
    <property type="match status" value="1"/>
</dbReference>
<dbReference type="GO" id="GO:0006352">
    <property type="term" value="P:DNA-templated transcription initiation"/>
    <property type="evidence" value="ECO:0007669"/>
    <property type="project" value="InterPro"/>
</dbReference>
<dbReference type="Proteomes" id="UP000635606">
    <property type="component" value="Unassembled WGS sequence"/>
</dbReference>
<dbReference type="GO" id="GO:0003677">
    <property type="term" value="F:DNA binding"/>
    <property type="evidence" value="ECO:0007669"/>
    <property type="project" value="InterPro"/>
</dbReference>
<comment type="subunit">
    <text evidence="2">Interacts transiently with the RNA polymerase catalytic core formed by RpoA, RpoB, RpoC and RpoZ (2 alpha, 1 beta, 1 beta' and 1 omega subunit) to form the RNA polymerase holoenzyme that can initiate transcription.</text>
</comment>
<keyword evidence="4" id="KW-0731">Sigma factor</keyword>
<dbReference type="InterPro" id="IPR032710">
    <property type="entry name" value="NTF2-like_dom_sf"/>
</dbReference>
<dbReference type="PANTHER" id="PTHR43133:SF65">
    <property type="entry name" value="ECF RNA POLYMERASE SIGMA FACTOR SIGG"/>
    <property type="match status" value="1"/>
</dbReference>
<evidence type="ECO:0000313" key="10">
    <source>
        <dbReference type="Proteomes" id="UP000635606"/>
    </source>
</evidence>
<evidence type="ECO:0000259" key="7">
    <source>
        <dbReference type="Pfam" id="PF08281"/>
    </source>
</evidence>
<dbReference type="InterPro" id="IPR013249">
    <property type="entry name" value="RNA_pol_sigma70_r4_t2"/>
</dbReference>
<evidence type="ECO:0000256" key="3">
    <source>
        <dbReference type="ARBA" id="ARBA00023015"/>
    </source>
</evidence>
<dbReference type="AlphaFoldDB" id="A0A8J3ZU96"/>
<dbReference type="InterPro" id="IPR036388">
    <property type="entry name" value="WH-like_DNA-bd_sf"/>
</dbReference>
<dbReference type="EMBL" id="BOPH01000068">
    <property type="protein sequence ID" value="GIJ69751.1"/>
    <property type="molecule type" value="Genomic_DNA"/>
</dbReference>
<dbReference type="Gene3D" id="1.10.10.10">
    <property type="entry name" value="Winged helix-like DNA-binding domain superfamily/Winged helix DNA-binding domain"/>
    <property type="match status" value="1"/>
</dbReference>